<keyword evidence="7" id="KW-0998">Cell outer membrane</keyword>
<dbReference type="PANTHER" id="PTHR35093:SF8">
    <property type="entry name" value="OUTER MEMBRANE PROTEIN NMB0088-RELATED"/>
    <property type="match status" value="1"/>
</dbReference>
<feature type="chain" id="PRO_5017431226" evidence="8">
    <location>
        <begin position="23"/>
        <end position="417"/>
    </location>
</feature>
<dbReference type="GO" id="GO:0009279">
    <property type="term" value="C:cell outer membrane"/>
    <property type="evidence" value="ECO:0007669"/>
    <property type="project" value="UniProtKB-SubCell"/>
</dbReference>
<dbReference type="KEGG" id="rjg:CCGE525_09290"/>
<sequence>MAFRIALRGAFSFIISASFASAAFAGGLDRAGYDIDLLFDKGRYVFESGVTYVMPDRKLKNAKDINPTDGNLNGRPHSADATENYAVPYIGFKIGITDDIDCMADYSEPFGGHTNPGLNWAGANSEVETKVRTHNYAATCSYKFDAGPGQLRLIGGGFYQEVSGFKSRLVSVVPPPFSAVYDGVGSLDVDGHGWGWRAGLAYEIPEYALRTSLVYNSRVKYDNLKGTVDLTELPPVRAFFGSATSVFGSADAPDSVEWKVQTGIAPDWLAFGSVKWTNWSVLQSIALCPTSTRGISCHTGGATELTSLDLLYQDGWTITGGVGHKFSDKWSGALSLTWDRGTSQGYGLSTDTWTLGAGLSYKATEHLEFTFAGALGLLTSGKSGEITSNGITYGNDATYSFGNDLVAALSTSMKVRF</sequence>
<proteinExistence type="inferred from homology"/>
<dbReference type="OrthoDB" id="6679728at2"/>
<evidence type="ECO:0000256" key="5">
    <source>
        <dbReference type="ARBA" id="ARBA00022729"/>
    </source>
</evidence>
<organism evidence="9 10">
    <name type="scientific">Rhizobium jaguaris</name>
    <dbReference type="NCBI Taxonomy" id="1312183"/>
    <lineage>
        <taxon>Bacteria</taxon>
        <taxon>Pseudomonadati</taxon>
        <taxon>Pseudomonadota</taxon>
        <taxon>Alphaproteobacteria</taxon>
        <taxon>Hyphomicrobiales</taxon>
        <taxon>Rhizobiaceae</taxon>
        <taxon>Rhizobium/Agrobacterium group</taxon>
        <taxon>Rhizobium</taxon>
    </lineage>
</organism>
<dbReference type="RefSeq" id="WP_120704007.1">
    <property type="nucleotide sequence ID" value="NZ_CP032694.1"/>
</dbReference>
<dbReference type="Pfam" id="PF03349">
    <property type="entry name" value="Toluene_X"/>
    <property type="match status" value="1"/>
</dbReference>
<name>A0A387FI30_9HYPH</name>
<accession>A0A387FI30</accession>
<comment type="subcellular location">
    <subcellularLocation>
        <location evidence="1">Cell outer membrane</location>
        <topology evidence="1">Multi-pass membrane protein</topology>
    </subcellularLocation>
</comment>
<comment type="similarity">
    <text evidence="2">Belongs to the OmpP1/FadL family.</text>
</comment>
<dbReference type="EMBL" id="CP032694">
    <property type="protein sequence ID" value="AYG58970.1"/>
    <property type="molecule type" value="Genomic_DNA"/>
</dbReference>
<reference evidence="9 10" key="1">
    <citation type="submission" date="2018-10" db="EMBL/GenBank/DDBJ databases">
        <title>Rhizobium etli, R. leguminosarum and a new Rhizobium genospecies from Phaseolus dumosus.</title>
        <authorList>
            <person name="Ramirez-Puebla S.T."/>
            <person name="Rogel-Hernandez M.A."/>
            <person name="Guerrero G."/>
            <person name="Ormeno-Orrillo E."/>
            <person name="Martinez-Romero J.C."/>
            <person name="Negrete-Yankelevich S."/>
            <person name="Martinez-Romero E."/>
        </authorList>
    </citation>
    <scope>NUCLEOTIDE SEQUENCE [LARGE SCALE GENOMIC DNA]</scope>
    <source>
        <strain evidence="9 10">CCGE525</strain>
    </source>
</reference>
<dbReference type="GO" id="GO:0015483">
    <property type="term" value="F:long-chain fatty acid transporting porin activity"/>
    <property type="evidence" value="ECO:0007669"/>
    <property type="project" value="TreeGrafter"/>
</dbReference>
<evidence type="ECO:0000256" key="6">
    <source>
        <dbReference type="ARBA" id="ARBA00023136"/>
    </source>
</evidence>
<dbReference type="InterPro" id="IPR005017">
    <property type="entry name" value="OMPP1/FadL/TodX"/>
</dbReference>
<evidence type="ECO:0000256" key="2">
    <source>
        <dbReference type="ARBA" id="ARBA00008163"/>
    </source>
</evidence>
<dbReference type="Gene3D" id="2.40.160.60">
    <property type="entry name" value="Outer membrane protein transport protein (OMPP1/FadL/TodX)"/>
    <property type="match status" value="1"/>
</dbReference>
<evidence type="ECO:0000256" key="1">
    <source>
        <dbReference type="ARBA" id="ARBA00004571"/>
    </source>
</evidence>
<dbReference type="Proteomes" id="UP000282195">
    <property type="component" value="Chromosome"/>
</dbReference>
<protein>
    <submittedName>
        <fullName evidence="9">Transporter</fullName>
    </submittedName>
</protein>
<feature type="signal peptide" evidence="8">
    <location>
        <begin position="1"/>
        <end position="22"/>
    </location>
</feature>
<evidence type="ECO:0000256" key="3">
    <source>
        <dbReference type="ARBA" id="ARBA00022452"/>
    </source>
</evidence>
<keyword evidence="6" id="KW-0472">Membrane</keyword>
<evidence type="ECO:0000313" key="10">
    <source>
        <dbReference type="Proteomes" id="UP000282195"/>
    </source>
</evidence>
<keyword evidence="10" id="KW-1185">Reference proteome</keyword>
<keyword evidence="4" id="KW-0812">Transmembrane</keyword>
<dbReference type="AlphaFoldDB" id="A0A387FI30"/>
<gene>
    <name evidence="9" type="ORF">CCGE525_09290</name>
</gene>
<keyword evidence="3" id="KW-1134">Transmembrane beta strand</keyword>
<evidence type="ECO:0000313" key="9">
    <source>
        <dbReference type="EMBL" id="AYG58970.1"/>
    </source>
</evidence>
<dbReference type="PANTHER" id="PTHR35093">
    <property type="entry name" value="OUTER MEMBRANE PROTEIN NMB0088-RELATED"/>
    <property type="match status" value="1"/>
</dbReference>
<dbReference type="SUPFAM" id="SSF56935">
    <property type="entry name" value="Porins"/>
    <property type="match status" value="1"/>
</dbReference>
<evidence type="ECO:0000256" key="7">
    <source>
        <dbReference type="ARBA" id="ARBA00023237"/>
    </source>
</evidence>
<evidence type="ECO:0000256" key="8">
    <source>
        <dbReference type="SAM" id="SignalP"/>
    </source>
</evidence>
<evidence type="ECO:0000256" key="4">
    <source>
        <dbReference type="ARBA" id="ARBA00022692"/>
    </source>
</evidence>
<keyword evidence="5 8" id="KW-0732">Signal</keyword>